<gene>
    <name evidence="1" type="ORF">L6452_29942</name>
</gene>
<keyword evidence="2" id="KW-1185">Reference proteome</keyword>
<proteinExistence type="predicted"/>
<comment type="caution">
    <text evidence="1">The sequence shown here is derived from an EMBL/GenBank/DDBJ whole genome shotgun (WGS) entry which is preliminary data.</text>
</comment>
<evidence type="ECO:0000313" key="2">
    <source>
        <dbReference type="Proteomes" id="UP001055879"/>
    </source>
</evidence>
<dbReference type="EMBL" id="CM042056">
    <property type="protein sequence ID" value="KAI3697147.1"/>
    <property type="molecule type" value="Genomic_DNA"/>
</dbReference>
<reference evidence="2" key="1">
    <citation type="journal article" date="2022" name="Mol. Ecol. Resour.">
        <title>The genomes of chicory, endive, great burdock and yacon provide insights into Asteraceae palaeo-polyploidization history and plant inulin production.</title>
        <authorList>
            <person name="Fan W."/>
            <person name="Wang S."/>
            <person name="Wang H."/>
            <person name="Wang A."/>
            <person name="Jiang F."/>
            <person name="Liu H."/>
            <person name="Zhao H."/>
            <person name="Xu D."/>
            <person name="Zhang Y."/>
        </authorList>
    </citation>
    <scope>NUCLEOTIDE SEQUENCE [LARGE SCALE GENOMIC DNA]</scope>
    <source>
        <strain evidence="2">cv. Niubang</strain>
    </source>
</reference>
<name>A0ACB8ZGN2_ARCLA</name>
<organism evidence="1 2">
    <name type="scientific">Arctium lappa</name>
    <name type="common">Greater burdock</name>
    <name type="synonym">Lappa major</name>
    <dbReference type="NCBI Taxonomy" id="4217"/>
    <lineage>
        <taxon>Eukaryota</taxon>
        <taxon>Viridiplantae</taxon>
        <taxon>Streptophyta</taxon>
        <taxon>Embryophyta</taxon>
        <taxon>Tracheophyta</taxon>
        <taxon>Spermatophyta</taxon>
        <taxon>Magnoliopsida</taxon>
        <taxon>eudicotyledons</taxon>
        <taxon>Gunneridae</taxon>
        <taxon>Pentapetalae</taxon>
        <taxon>asterids</taxon>
        <taxon>campanulids</taxon>
        <taxon>Asterales</taxon>
        <taxon>Asteraceae</taxon>
        <taxon>Carduoideae</taxon>
        <taxon>Cardueae</taxon>
        <taxon>Arctiinae</taxon>
        <taxon>Arctium</taxon>
    </lineage>
</organism>
<dbReference type="Proteomes" id="UP001055879">
    <property type="component" value="Linkage Group LG10"/>
</dbReference>
<accession>A0ACB8ZGN2</accession>
<reference evidence="1 2" key="2">
    <citation type="journal article" date="2022" name="Mol. Ecol. Resour.">
        <title>The genomes of chicory, endive, great burdock and yacon provide insights into Asteraceae paleo-polyploidization history and plant inulin production.</title>
        <authorList>
            <person name="Fan W."/>
            <person name="Wang S."/>
            <person name="Wang H."/>
            <person name="Wang A."/>
            <person name="Jiang F."/>
            <person name="Liu H."/>
            <person name="Zhao H."/>
            <person name="Xu D."/>
            <person name="Zhang Y."/>
        </authorList>
    </citation>
    <scope>NUCLEOTIDE SEQUENCE [LARGE SCALE GENOMIC DNA]</scope>
    <source>
        <strain evidence="2">cv. Niubang</strain>
    </source>
</reference>
<protein>
    <submittedName>
        <fullName evidence="1">Uncharacterized protein</fullName>
    </submittedName>
</protein>
<sequence length="103" mass="11756">MERADRSFLSSESQAASRKSWGKLINSYCLLDILRLLSNRHHHHRSPEGPPLRGSLLIEQLLQESLLLEHLPQGVLLLELFTDARKSAIDRSQLNDTTTFQLP</sequence>
<evidence type="ECO:0000313" key="1">
    <source>
        <dbReference type="EMBL" id="KAI3697147.1"/>
    </source>
</evidence>